<dbReference type="PANTHER" id="PTHR30290">
    <property type="entry name" value="PERIPLASMIC BINDING COMPONENT OF ABC TRANSPORTER"/>
    <property type="match status" value="1"/>
</dbReference>
<dbReference type="SUPFAM" id="SSF53850">
    <property type="entry name" value="Periplasmic binding protein-like II"/>
    <property type="match status" value="1"/>
</dbReference>
<dbReference type="GO" id="GO:1904680">
    <property type="term" value="F:peptide transmembrane transporter activity"/>
    <property type="evidence" value="ECO:0007669"/>
    <property type="project" value="TreeGrafter"/>
</dbReference>
<sequence length="327" mass="36307">MICLLVFFPLLRQSNAQSTKFFIGILGFNTRQPPFNNPLARRAVAAILDRRRVTLSAGFFNVTATSVAPPGCVGHDPTMRPQPYDLQVARDLLQRSGSGQGLGALSLWESAERGRQGTFGDGEFATVARDLEVLGARLRLRQFSQFEAFASMAMSPEVHLSLHTISTDACDRRSLLESLAYSKGSLNVFGYNNPDVDTLIDRAVALGDPSTQRSLYSAIEGKVADEIPFIPLWWHFPAVGYHIDAVASDKGLTLRVSDVMLQDCCAWVEVTIENTHDVEANLFEAPGFRTGLRLGLRWRVDFLLTRCRALQERFYSPCLTFASSNKR</sequence>
<reference evidence="2 3" key="1">
    <citation type="journal article" date="2019" name="Nat. Microbiol.">
        <title>Mediterranean grassland soil C-N compound turnover is dependent on rainfall and depth, and is mediated by genomically divergent microorganisms.</title>
        <authorList>
            <person name="Diamond S."/>
            <person name="Andeer P.F."/>
            <person name="Li Z."/>
            <person name="Crits-Christoph A."/>
            <person name="Burstein D."/>
            <person name="Anantharaman K."/>
            <person name="Lane K.R."/>
            <person name="Thomas B.C."/>
            <person name="Pan C."/>
            <person name="Northen T.R."/>
            <person name="Banfield J.F."/>
        </authorList>
    </citation>
    <scope>NUCLEOTIDE SEQUENCE [LARGE SCALE GENOMIC DNA]</scope>
    <source>
        <strain evidence="2">NP_4</strain>
    </source>
</reference>
<organism evidence="2 3">
    <name type="scientific">Candidatus Segetimicrobium genomatis</name>
    <dbReference type="NCBI Taxonomy" id="2569760"/>
    <lineage>
        <taxon>Bacteria</taxon>
        <taxon>Bacillati</taxon>
        <taxon>Candidatus Sysuimicrobiota</taxon>
        <taxon>Candidatus Sysuimicrobiia</taxon>
        <taxon>Candidatus Sysuimicrobiales</taxon>
        <taxon>Candidatus Segetimicrobiaceae</taxon>
        <taxon>Candidatus Segetimicrobium</taxon>
    </lineage>
</organism>
<dbReference type="GO" id="GO:0015833">
    <property type="term" value="P:peptide transport"/>
    <property type="evidence" value="ECO:0007669"/>
    <property type="project" value="TreeGrafter"/>
</dbReference>
<evidence type="ECO:0000313" key="2">
    <source>
        <dbReference type="EMBL" id="TMJ04698.1"/>
    </source>
</evidence>
<dbReference type="EMBL" id="VBAL01000037">
    <property type="protein sequence ID" value="TMJ04698.1"/>
    <property type="molecule type" value="Genomic_DNA"/>
</dbReference>
<proteinExistence type="predicted"/>
<dbReference type="InterPro" id="IPR039424">
    <property type="entry name" value="SBP_5"/>
</dbReference>
<comment type="caution">
    <text evidence="2">The sequence shown here is derived from an EMBL/GenBank/DDBJ whole genome shotgun (WGS) entry which is preliminary data.</text>
</comment>
<name>A0A537L9K3_9BACT</name>
<evidence type="ECO:0000313" key="3">
    <source>
        <dbReference type="Proteomes" id="UP000319353"/>
    </source>
</evidence>
<dbReference type="Gene3D" id="3.10.105.10">
    <property type="entry name" value="Dipeptide-binding Protein, Domain 3"/>
    <property type="match status" value="1"/>
</dbReference>
<dbReference type="Pfam" id="PF00496">
    <property type="entry name" value="SBP_bac_5"/>
    <property type="match status" value="1"/>
</dbReference>
<gene>
    <name evidence="2" type="ORF">E6H01_04070</name>
</gene>
<dbReference type="InterPro" id="IPR000914">
    <property type="entry name" value="SBP_5_dom"/>
</dbReference>
<dbReference type="AlphaFoldDB" id="A0A537L9K3"/>
<protein>
    <recommendedName>
        <fullName evidence="1">Solute-binding protein family 5 domain-containing protein</fullName>
    </recommendedName>
</protein>
<feature type="domain" description="Solute-binding protein family 5" evidence="1">
    <location>
        <begin position="17"/>
        <end position="184"/>
    </location>
</feature>
<evidence type="ECO:0000259" key="1">
    <source>
        <dbReference type="Pfam" id="PF00496"/>
    </source>
</evidence>
<dbReference type="Proteomes" id="UP000319353">
    <property type="component" value="Unassembled WGS sequence"/>
</dbReference>
<accession>A0A537L9K3</accession>